<accession>A0ACA9L4P3</accession>
<evidence type="ECO:0000313" key="2">
    <source>
        <dbReference type="Proteomes" id="UP000789525"/>
    </source>
</evidence>
<sequence length="52" mass="5848">MNNNTCNILTNETPSAQSELLQNDTSKQQEINTKSTNETIPHKDINNPHPTQ</sequence>
<dbReference type="Proteomes" id="UP000789525">
    <property type="component" value="Unassembled WGS sequence"/>
</dbReference>
<gene>
    <name evidence="1" type="ORF">ACOLOM_LOCUS2972</name>
</gene>
<keyword evidence="2" id="KW-1185">Reference proteome</keyword>
<organism evidence="1 2">
    <name type="scientific">Acaulospora colombiana</name>
    <dbReference type="NCBI Taxonomy" id="27376"/>
    <lineage>
        <taxon>Eukaryota</taxon>
        <taxon>Fungi</taxon>
        <taxon>Fungi incertae sedis</taxon>
        <taxon>Mucoromycota</taxon>
        <taxon>Glomeromycotina</taxon>
        <taxon>Glomeromycetes</taxon>
        <taxon>Diversisporales</taxon>
        <taxon>Acaulosporaceae</taxon>
        <taxon>Acaulospora</taxon>
    </lineage>
</organism>
<reference evidence="1" key="1">
    <citation type="submission" date="2021-06" db="EMBL/GenBank/DDBJ databases">
        <authorList>
            <person name="Kallberg Y."/>
            <person name="Tangrot J."/>
            <person name="Rosling A."/>
        </authorList>
    </citation>
    <scope>NUCLEOTIDE SEQUENCE</scope>
    <source>
        <strain evidence="1">CL356</strain>
    </source>
</reference>
<proteinExistence type="predicted"/>
<dbReference type="EMBL" id="CAJVPT010004193">
    <property type="protein sequence ID" value="CAG8505187.1"/>
    <property type="molecule type" value="Genomic_DNA"/>
</dbReference>
<comment type="caution">
    <text evidence="1">The sequence shown here is derived from an EMBL/GenBank/DDBJ whole genome shotgun (WGS) entry which is preliminary data.</text>
</comment>
<name>A0ACA9L4P3_9GLOM</name>
<feature type="non-terminal residue" evidence="1">
    <location>
        <position position="52"/>
    </location>
</feature>
<protein>
    <submittedName>
        <fullName evidence="1">9631_t:CDS:1</fullName>
    </submittedName>
</protein>
<evidence type="ECO:0000313" key="1">
    <source>
        <dbReference type="EMBL" id="CAG8505187.1"/>
    </source>
</evidence>